<dbReference type="SUPFAM" id="SSF53448">
    <property type="entry name" value="Nucleotide-diphospho-sugar transferases"/>
    <property type="match status" value="1"/>
</dbReference>
<sequence length="331" mass="39176">MNPLVTVSIPIFKCEKFIKNCLLSIKDQKYTNIEVILINDQTPDNSAVISEQFIKENQLSNWSLINLKENSGLSVVRNEGILRAQGKYIFFVDSDDELYPDSIESLVKKAEETNAEIIMGEVQGIKIPSQEMVDVFPIYTKKDILDGNREIFSELVNGGFAVSSWNKLILVDFLKKHNLYFTKGLYAQDSLHTFEMGLYVQKLVFLRKKTYKYYLHQESVIHNRKKIHFDNWITIAQKINSYFLREKDLFRKKLILEYLINFKAITLEMNWKAQQNEQLWKASYHAYNELSGLSFLNYLSRDYSPKLKKQDLFYRLPLSLGYRFFRWRFDR</sequence>
<dbReference type="PANTHER" id="PTHR22916:SF51">
    <property type="entry name" value="GLYCOSYLTRANSFERASE EPSH-RELATED"/>
    <property type="match status" value="1"/>
</dbReference>
<comment type="caution">
    <text evidence="4">The sequence shown here is derived from an EMBL/GenBank/DDBJ whole genome shotgun (WGS) entry which is preliminary data.</text>
</comment>
<protein>
    <submittedName>
        <fullName evidence="4">Glycosyl transferase family 2</fullName>
    </submittedName>
</protein>
<organism evidence="4 5">
    <name type="scientific">Chryseobacterium aquaticum subsp. greenlandense</name>
    <dbReference type="NCBI Taxonomy" id="345663"/>
    <lineage>
        <taxon>Bacteria</taxon>
        <taxon>Pseudomonadati</taxon>
        <taxon>Bacteroidota</taxon>
        <taxon>Flavobacteriia</taxon>
        <taxon>Flavobacteriales</taxon>
        <taxon>Weeksellaceae</taxon>
        <taxon>Chryseobacterium group</taxon>
        <taxon>Chryseobacterium</taxon>
    </lineage>
</organism>
<feature type="domain" description="Glycosyltransferase 2-like" evidence="3">
    <location>
        <begin position="7"/>
        <end position="134"/>
    </location>
</feature>
<keyword evidence="2 4" id="KW-0808">Transferase</keyword>
<dbReference type="RefSeq" id="WP_059135804.1">
    <property type="nucleotide sequence ID" value="NZ_LMAI01000002.1"/>
</dbReference>
<dbReference type="InterPro" id="IPR001173">
    <property type="entry name" value="Glyco_trans_2-like"/>
</dbReference>
<evidence type="ECO:0000256" key="2">
    <source>
        <dbReference type="ARBA" id="ARBA00022679"/>
    </source>
</evidence>
<dbReference type="InterPro" id="IPR029044">
    <property type="entry name" value="Nucleotide-diphossugar_trans"/>
</dbReference>
<gene>
    <name evidence="4" type="ORF">AR686_03755</name>
</gene>
<evidence type="ECO:0000256" key="1">
    <source>
        <dbReference type="ARBA" id="ARBA00022676"/>
    </source>
</evidence>
<accession>A0A101CKY1</accession>
<dbReference type="CDD" id="cd00761">
    <property type="entry name" value="Glyco_tranf_GTA_type"/>
    <property type="match status" value="1"/>
</dbReference>
<evidence type="ECO:0000313" key="4">
    <source>
        <dbReference type="EMBL" id="KUJ57880.1"/>
    </source>
</evidence>
<evidence type="ECO:0000313" key="5">
    <source>
        <dbReference type="Proteomes" id="UP000054388"/>
    </source>
</evidence>
<proteinExistence type="predicted"/>
<dbReference type="EMBL" id="LMAI01000002">
    <property type="protein sequence ID" value="KUJ57880.1"/>
    <property type="molecule type" value="Genomic_DNA"/>
</dbReference>
<dbReference type="AlphaFoldDB" id="A0A101CKY1"/>
<name>A0A101CKY1_9FLAO</name>
<evidence type="ECO:0000259" key="3">
    <source>
        <dbReference type="Pfam" id="PF00535"/>
    </source>
</evidence>
<dbReference type="Pfam" id="PF00535">
    <property type="entry name" value="Glycos_transf_2"/>
    <property type="match status" value="1"/>
</dbReference>
<reference evidence="4 5" key="1">
    <citation type="submission" date="2015-10" db="EMBL/GenBank/DDBJ databases">
        <title>Genome sequence of Chryseobacterium greenlandense.</title>
        <authorList>
            <person name="Newman J."/>
            <person name="Fischer K."/>
            <person name="Miller J."/>
        </authorList>
    </citation>
    <scope>NUCLEOTIDE SEQUENCE [LARGE SCALE GENOMIC DNA]</scope>
    <source>
        <strain evidence="4 5">UMB34</strain>
    </source>
</reference>
<dbReference type="Gene3D" id="3.90.550.10">
    <property type="entry name" value="Spore Coat Polysaccharide Biosynthesis Protein SpsA, Chain A"/>
    <property type="match status" value="1"/>
</dbReference>
<dbReference type="Proteomes" id="UP000054388">
    <property type="component" value="Unassembled WGS sequence"/>
</dbReference>
<dbReference type="GO" id="GO:0016758">
    <property type="term" value="F:hexosyltransferase activity"/>
    <property type="evidence" value="ECO:0007669"/>
    <property type="project" value="UniProtKB-ARBA"/>
</dbReference>
<keyword evidence="1" id="KW-0328">Glycosyltransferase</keyword>
<dbReference type="PANTHER" id="PTHR22916">
    <property type="entry name" value="GLYCOSYLTRANSFERASE"/>
    <property type="match status" value="1"/>
</dbReference>